<dbReference type="InterPro" id="IPR030189">
    <property type="entry name" value="UPS_plant"/>
</dbReference>
<comment type="subcellular location">
    <subcellularLocation>
        <location evidence="1">Membrane</location>
        <topology evidence="1">Multi-pass membrane protein</topology>
    </subcellularLocation>
</comment>
<feature type="transmembrane region" description="Helical" evidence="9">
    <location>
        <begin position="84"/>
        <end position="101"/>
    </location>
</feature>
<evidence type="ECO:0000256" key="9">
    <source>
        <dbReference type="SAM" id="Phobius"/>
    </source>
</evidence>
<feature type="transmembrane region" description="Helical" evidence="9">
    <location>
        <begin position="108"/>
        <end position="130"/>
    </location>
</feature>
<keyword evidence="6" id="KW-0067">ATP-binding</keyword>
<feature type="transmembrane region" description="Helical" evidence="9">
    <location>
        <begin position="231"/>
        <end position="255"/>
    </location>
</feature>
<comment type="similarity">
    <text evidence="2">Belongs to the plant ureide permease (TC 2.A.7.19) family.</text>
</comment>
<evidence type="ECO:0000313" key="11">
    <source>
        <dbReference type="Proteomes" id="UP001497444"/>
    </source>
</evidence>
<reference evidence="10" key="1">
    <citation type="submission" date="2024-02" db="EMBL/GenBank/DDBJ databases">
        <authorList>
            <consortium name="ELIXIR-Norway"/>
            <consortium name="Elixir Norway"/>
        </authorList>
    </citation>
    <scope>NUCLEOTIDE SEQUENCE</scope>
</reference>
<name>A0ABP0W2E4_9BRYO</name>
<protein>
    <recommendedName>
        <fullName evidence="12">Ureide permease</fullName>
    </recommendedName>
</protein>
<accession>A0ABP0W2E4</accession>
<dbReference type="InterPro" id="IPR009834">
    <property type="entry name" value="Ureide_permease"/>
</dbReference>
<evidence type="ECO:0000256" key="7">
    <source>
        <dbReference type="ARBA" id="ARBA00022989"/>
    </source>
</evidence>
<dbReference type="EMBL" id="OZ020108">
    <property type="protein sequence ID" value="CAK9260943.1"/>
    <property type="molecule type" value="Genomic_DNA"/>
</dbReference>
<feature type="transmembrane region" description="Helical" evidence="9">
    <location>
        <begin position="319"/>
        <end position="337"/>
    </location>
</feature>
<organism evidence="10 11">
    <name type="scientific">Sphagnum jensenii</name>
    <dbReference type="NCBI Taxonomy" id="128206"/>
    <lineage>
        <taxon>Eukaryota</taxon>
        <taxon>Viridiplantae</taxon>
        <taxon>Streptophyta</taxon>
        <taxon>Embryophyta</taxon>
        <taxon>Bryophyta</taxon>
        <taxon>Sphagnophytina</taxon>
        <taxon>Sphagnopsida</taxon>
        <taxon>Sphagnales</taxon>
        <taxon>Sphagnaceae</taxon>
        <taxon>Sphagnum</taxon>
    </lineage>
</organism>
<feature type="transmembrane region" description="Helical" evidence="9">
    <location>
        <begin position="142"/>
        <end position="162"/>
    </location>
</feature>
<feature type="transmembrane region" description="Helical" evidence="9">
    <location>
        <begin position="343"/>
        <end position="363"/>
    </location>
</feature>
<dbReference type="Proteomes" id="UP001497444">
    <property type="component" value="Chromosome 13"/>
</dbReference>
<sequence>MYLVQDKGGAIALMVAALCFLGTWPALLNLVERQGRNLMHTYLDYSFTNYLVAIIFAFTLGQIGSSTPESPNFLTQLPQDNGPSVGFAIAGGLVLGMGNLMSQYAWPFVGLSIANVISASITVVGGTTMNYFLDDRINKAQILFPGVGCFLIAVFLGAALHASYSRDNLAKLQAQNQWVGTYAETISKEIKGSDNNEFQAQANSVEVKAGSAQYLTQLEEQRAMKITGAKVTFGLAISVASGICFALFSPAFNLATNDQWHRLKPGVPHLVVYTAFFYFSTMSFVWGITVNTVLLYRPLLGLPKSSLKMYINDWRGRQWALLAGLLCGLGNGFQFMGGQAAGYAAADAVQALPLVSTFWGVLIFKEYYRSSRQTYILLAAMLIMFSLAVCLLASSSGTRKTS</sequence>
<evidence type="ECO:0000256" key="4">
    <source>
        <dbReference type="ARBA" id="ARBA00022692"/>
    </source>
</evidence>
<keyword evidence="4 9" id="KW-0812">Transmembrane</keyword>
<keyword evidence="8 9" id="KW-0472">Membrane</keyword>
<evidence type="ECO:0000256" key="5">
    <source>
        <dbReference type="ARBA" id="ARBA00022741"/>
    </source>
</evidence>
<keyword evidence="11" id="KW-1185">Reference proteome</keyword>
<feature type="transmembrane region" description="Helical" evidence="9">
    <location>
        <begin position="12"/>
        <end position="31"/>
    </location>
</feature>
<evidence type="ECO:0000313" key="10">
    <source>
        <dbReference type="EMBL" id="CAK9260943.1"/>
    </source>
</evidence>
<evidence type="ECO:0000256" key="1">
    <source>
        <dbReference type="ARBA" id="ARBA00004141"/>
    </source>
</evidence>
<keyword evidence="5" id="KW-0547">Nucleotide-binding</keyword>
<evidence type="ECO:0000256" key="3">
    <source>
        <dbReference type="ARBA" id="ARBA00022448"/>
    </source>
</evidence>
<dbReference type="Pfam" id="PF07168">
    <property type="entry name" value="Ureide_permease"/>
    <property type="match status" value="1"/>
</dbReference>
<keyword evidence="7 9" id="KW-1133">Transmembrane helix</keyword>
<proteinExistence type="inferred from homology"/>
<evidence type="ECO:0000256" key="2">
    <source>
        <dbReference type="ARBA" id="ARBA00005931"/>
    </source>
</evidence>
<evidence type="ECO:0000256" key="6">
    <source>
        <dbReference type="ARBA" id="ARBA00022840"/>
    </source>
</evidence>
<gene>
    <name evidence="10" type="ORF">CSSPJE1EN1_LOCUS6421</name>
</gene>
<dbReference type="PANTHER" id="PTHR31081:SF5">
    <property type="entry name" value="UREIDE PERMEASE 1-RELATED"/>
    <property type="match status" value="1"/>
</dbReference>
<evidence type="ECO:0000256" key="8">
    <source>
        <dbReference type="ARBA" id="ARBA00023136"/>
    </source>
</evidence>
<evidence type="ECO:0008006" key="12">
    <source>
        <dbReference type="Google" id="ProtNLM"/>
    </source>
</evidence>
<dbReference type="PANTHER" id="PTHR31081">
    <property type="entry name" value="UREIDE PERMEASE 1-RELATED-RELATED"/>
    <property type="match status" value="1"/>
</dbReference>
<feature type="transmembrane region" description="Helical" evidence="9">
    <location>
        <begin position="43"/>
        <end position="64"/>
    </location>
</feature>
<feature type="transmembrane region" description="Helical" evidence="9">
    <location>
        <begin position="275"/>
        <end position="299"/>
    </location>
</feature>
<keyword evidence="3" id="KW-0813">Transport</keyword>
<feature type="transmembrane region" description="Helical" evidence="9">
    <location>
        <begin position="375"/>
        <end position="394"/>
    </location>
</feature>